<keyword evidence="2" id="KW-1185">Reference proteome</keyword>
<evidence type="ECO:0000313" key="1">
    <source>
        <dbReference type="EMBL" id="BDT56795.1"/>
    </source>
</evidence>
<proteinExistence type="predicted"/>
<sequence>MSLPQKPPVPSAPELHSPVPSPCINVCQMEPATGLCRGCLRTIEEIVAWGSASDEDKRAVWAEIRRRQAEIDWG</sequence>
<gene>
    <name evidence="1" type="ORF">MasN3_02890</name>
</gene>
<dbReference type="Proteomes" id="UP001163336">
    <property type="component" value="Chromosome"/>
</dbReference>
<reference evidence="1" key="1">
    <citation type="submission" date="2022-11" db="EMBL/GenBank/DDBJ databases">
        <title>Isolation and characterization of PLA-degrading bacterium Massilia sp. from Antarctic soil.</title>
        <authorList>
            <person name="Sato K."/>
            <person name="Gomez-Fuentes C."/>
            <person name="Ahmad S.A."/>
            <person name="Zulkharnain A."/>
        </authorList>
    </citation>
    <scope>NUCLEOTIDE SEQUENCE</scope>
    <source>
        <strain evidence="1">N-3</strain>
    </source>
</reference>
<dbReference type="InterPro" id="IPR010710">
    <property type="entry name" value="DUF1289"/>
</dbReference>
<dbReference type="EMBL" id="AP026966">
    <property type="protein sequence ID" value="BDT56795.1"/>
    <property type="molecule type" value="Genomic_DNA"/>
</dbReference>
<dbReference type="RefSeq" id="WP_281911683.1">
    <property type="nucleotide sequence ID" value="NZ_AP026966.1"/>
</dbReference>
<dbReference type="PANTHER" id="PTHR35175:SF2">
    <property type="entry name" value="DUF1289 DOMAIN-CONTAINING PROTEIN"/>
    <property type="match status" value="1"/>
</dbReference>
<dbReference type="PANTHER" id="PTHR35175">
    <property type="entry name" value="DUF1289 DOMAIN-CONTAINING PROTEIN"/>
    <property type="match status" value="1"/>
</dbReference>
<name>A0ABM8C0V5_9BURK</name>
<protein>
    <recommendedName>
        <fullName evidence="3">DUF1289 domain-containing protein</fullName>
    </recommendedName>
</protein>
<accession>A0ABM8C0V5</accession>
<dbReference type="Pfam" id="PF06945">
    <property type="entry name" value="DUF1289"/>
    <property type="match status" value="1"/>
</dbReference>
<evidence type="ECO:0000313" key="2">
    <source>
        <dbReference type="Proteomes" id="UP001163336"/>
    </source>
</evidence>
<evidence type="ECO:0008006" key="3">
    <source>
        <dbReference type="Google" id="ProtNLM"/>
    </source>
</evidence>
<organism evidence="1 2">
    <name type="scientific">Massilia varians</name>
    <dbReference type="NCBI Taxonomy" id="457921"/>
    <lineage>
        <taxon>Bacteria</taxon>
        <taxon>Pseudomonadati</taxon>
        <taxon>Pseudomonadota</taxon>
        <taxon>Betaproteobacteria</taxon>
        <taxon>Burkholderiales</taxon>
        <taxon>Oxalobacteraceae</taxon>
        <taxon>Telluria group</taxon>
        <taxon>Massilia</taxon>
    </lineage>
</organism>